<dbReference type="GO" id="GO:0008168">
    <property type="term" value="F:methyltransferase activity"/>
    <property type="evidence" value="ECO:0007669"/>
    <property type="project" value="UniProtKB-KW"/>
</dbReference>
<dbReference type="EMBL" id="BSOB01000017">
    <property type="protein sequence ID" value="GLQ92965.1"/>
    <property type="molecule type" value="Genomic_DNA"/>
</dbReference>
<dbReference type="SUPFAM" id="SSF53335">
    <property type="entry name" value="S-adenosyl-L-methionine-dependent methyltransferases"/>
    <property type="match status" value="1"/>
</dbReference>
<evidence type="ECO:0000313" key="2">
    <source>
        <dbReference type="EMBL" id="GLQ92965.1"/>
    </source>
</evidence>
<dbReference type="Gene3D" id="3.40.50.150">
    <property type="entry name" value="Vaccinia Virus protein VP39"/>
    <property type="match status" value="1"/>
</dbReference>
<accession>A0ABQ5XMQ3</accession>
<protein>
    <submittedName>
        <fullName evidence="2">Methyltransferase</fullName>
    </submittedName>
</protein>
<evidence type="ECO:0000256" key="1">
    <source>
        <dbReference type="SAM" id="SignalP"/>
    </source>
</evidence>
<reference evidence="3" key="1">
    <citation type="journal article" date="2019" name="Int. J. Syst. Evol. Microbiol.">
        <title>The Global Catalogue of Microorganisms (GCM) 10K type strain sequencing project: providing services to taxonomists for standard genome sequencing and annotation.</title>
        <authorList>
            <consortium name="The Broad Institute Genomics Platform"/>
            <consortium name="The Broad Institute Genome Sequencing Center for Infectious Disease"/>
            <person name="Wu L."/>
            <person name="Ma J."/>
        </authorList>
    </citation>
    <scope>NUCLEOTIDE SEQUENCE [LARGE SCALE GENOMIC DNA]</scope>
    <source>
        <strain evidence="3">NBRC 111980</strain>
    </source>
</reference>
<evidence type="ECO:0000313" key="3">
    <source>
        <dbReference type="Proteomes" id="UP001156670"/>
    </source>
</evidence>
<keyword evidence="2" id="KW-0808">Transferase</keyword>
<organism evidence="2 3">
    <name type="scientific">Dyella acidisoli</name>
    <dbReference type="NCBI Taxonomy" id="1867834"/>
    <lineage>
        <taxon>Bacteria</taxon>
        <taxon>Pseudomonadati</taxon>
        <taxon>Pseudomonadota</taxon>
        <taxon>Gammaproteobacteria</taxon>
        <taxon>Lysobacterales</taxon>
        <taxon>Rhodanobacteraceae</taxon>
        <taxon>Dyella</taxon>
    </lineage>
</organism>
<proteinExistence type="predicted"/>
<dbReference type="PIRSF" id="PIRSF031679">
    <property type="entry name" value="Mtase_Alr7345_prd"/>
    <property type="match status" value="1"/>
</dbReference>
<comment type="caution">
    <text evidence="2">The sequence shown here is derived from an EMBL/GenBank/DDBJ whole genome shotgun (WGS) entry which is preliminary data.</text>
</comment>
<sequence length="269" mass="28551">MNKSSALAFLFLGTATLLHAQTASQPAYVTDAVSDSARPAADKQLDNDRKPAALIAFAGIKPGDNVADVMPGGGYFTRIFSKVVGAKGHVYAIVPEVYAAKAPPERLKSIHALVADPAYSGNTRLDIRPYDRLDVGAPLDVVWTSQNYHDVYGAVSVFSVDGSTGPEQAGKLDAAVFKALKPGGVFIVIDHVAKPGSGEQDAHTLHRIDPAVVIAQAKAAGFVLEAQSELLSNPQDGHDKSVFAPEIKGHTDKFVLKFRKPMHSSKTDP</sequence>
<keyword evidence="3" id="KW-1185">Reference proteome</keyword>
<dbReference type="InterPro" id="IPR016980">
    <property type="entry name" value="S-AdoMet-dep_MeTrfase_Alr7345"/>
</dbReference>
<dbReference type="RefSeq" id="WP_284320696.1">
    <property type="nucleotide sequence ID" value="NZ_BSOB01000017.1"/>
</dbReference>
<keyword evidence="1" id="KW-0732">Signal</keyword>
<dbReference type="InterPro" id="IPR029063">
    <property type="entry name" value="SAM-dependent_MTases_sf"/>
</dbReference>
<feature type="chain" id="PRO_5047243938" evidence="1">
    <location>
        <begin position="21"/>
        <end position="269"/>
    </location>
</feature>
<dbReference type="GO" id="GO:0032259">
    <property type="term" value="P:methylation"/>
    <property type="evidence" value="ECO:0007669"/>
    <property type="project" value="UniProtKB-KW"/>
</dbReference>
<keyword evidence="2" id="KW-0489">Methyltransferase</keyword>
<name>A0ABQ5XMQ3_9GAMM</name>
<feature type="signal peptide" evidence="1">
    <location>
        <begin position="1"/>
        <end position="20"/>
    </location>
</feature>
<dbReference type="Proteomes" id="UP001156670">
    <property type="component" value="Unassembled WGS sequence"/>
</dbReference>
<gene>
    <name evidence="2" type="ORF">GCM10007901_19160</name>
</gene>